<evidence type="ECO:0000313" key="3">
    <source>
        <dbReference type="Proteomes" id="UP001164743"/>
    </source>
</evidence>
<protein>
    <submittedName>
        <fullName evidence="2">Uncharacterized protein</fullName>
    </submittedName>
</protein>
<feature type="compositionally biased region" description="Polar residues" evidence="1">
    <location>
        <begin position="1"/>
        <end position="11"/>
    </location>
</feature>
<reference evidence="2" key="1">
    <citation type="submission" date="2022-10" db="EMBL/GenBank/DDBJ databases">
        <title>Puccinia triticina Genome sequencing and assembly.</title>
        <authorList>
            <person name="Li C."/>
        </authorList>
    </citation>
    <scope>NUCLEOTIDE SEQUENCE</scope>
    <source>
        <strain evidence="2">Pt15</strain>
    </source>
</reference>
<evidence type="ECO:0000313" key="2">
    <source>
        <dbReference type="EMBL" id="WAQ88012.1"/>
    </source>
</evidence>
<name>A0ABY7CU87_9BASI</name>
<gene>
    <name evidence="2" type="ORF">PtA15_9A137</name>
</gene>
<dbReference type="RefSeq" id="XP_053023567.1">
    <property type="nucleotide sequence ID" value="XM_053172314.1"/>
</dbReference>
<feature type="region of interest" description="Disordered" evidence="1">
    <location>
        <begin position="1"/>
        <end position="54"/>
    </location>
</feature>
<dbReference type="Proteomes" id="UP001164743">
    <property type="component" value="Chromosome 9A"/>
</dbReference>
<keyword evidence="3" id="KW-1185">Reference proteome</keyword>
<sequence length="54" mass="5744">MQKSCMQPAGNSGSGMPVIDQSATSSCLHGRLQPFPRHLRAEQSSAQPSSDSTR</sequence>
<proteinExistence type="predicted"/>
<evidence type="ECO:0000256" key="1">
    <source>
        <dbReference type="SAM" id="MobiDB-lite"/>
    </source>
</evidence>
<accession>A0ABY7CU87</accession>
<dbReference type="GeneID" id="77813209"/>
<dbReference type="EMBL" id="CP110429">
    <property type="protein sequence ID" value="WAQ88012.1"/>
    <property type="molecule type" value="Genomic_DNA"/>
</dbReference>
<feature type="compositionally biased region" description="Polar residues" evidence="1">
    <location>
        <begin position="42"/>
        <end position="54"/>
    </location>
</feature>
<organism evidence="2 3">
    <name type="scientific">Puccinia triticina</name>
    <dbReference type="NCBI Taxonomy" id="208348"/>
    <lineage>
        <taxon>Eukaryota</taxon>
        <taxon>Fungi</taxon>
        <taxon>Dikarya</taxon>
        <taxon>Basidiomycota</taxon>
        <taxon>Pucciniomycotina</taxon>
        <taxon>Pucciniomycetes</taxon>
        <taxon>Pucciniales</taxon>
        <taxon>Pucciniaceae</taxon>
        <taxon>Puccinia</taxon>
    </lineage>
</organism>